<accession>A0A1M7QMR0</accession>
<dbReference type="EMBL" id="FRCS01000005">
    <property type="protein sequence ID" value="SHN32700.1"/>
    <property type="molecule type" value="Genomic_DNA"/>
</dbReference>
<reference evidence="1 2" key="1">
    <citation type="submission" date="2016-11" db="EMBL/GenBank/DDBJ databases">
        <authorList>
            <person name="Jaros S."/>
            <person name="Januszkiewicz K."/>
            <person name="Wedrychowicz H."/>
        </authorList>
    </citation>
    <scope>NUCLEOTIDE SEQUENCE [LARGE SCALE GENOMIC DNA]</scope>
    <source>
        <strain evidence="1 2">DSM 46144</strain>
    </source>
</reference>
<gene>
    <name evidence="1" type="ORF">SAMN05443668_10568</name>
</gene>
<keyword evidence="2" id="KW-1185">Reference proteome</keyword>
<evidence type="ECO:0000313" key="2">
    <source>
        <dbReference type="Proteomes" id="UP000184440"/>
    </source>
</evidence>
<protein>
    <submittedName>
        <fullName evidence="1">Uncharacterized protein</fullName>
    </submittedName>
</protein>
<dbReference type="Proteomes" id="UP000184440">
    <property type="component" value="Unassembled WGS sequence"/>
</dbReference>
<evidence type="ECO:0000313" key="1">
    <source>
        <dbReference type="EMBL" id="SHN32700.1"/>
    </source>
</evidence>
<dbReference type="RefSeq" id="WP_073258659.1">
    <property type="nucleotide sequence ID" value="NZ_FRCS01000005.1"/>
</dbReference>
<name>A0A1M7QMR0_9ACTN</name>
<sequence length="126" mass="14036">MMHGRFHPDDITAAARLRVVPATAAGPAVVTGVRTRPAVRTAPTFLDRIETRIWARPDSRMRAAGWEVVRLGRWRRQYRHPRYLAAARAQHAAEQCAPAEHVVTGRITTARVGTARTVRAPARWAA</sequence>
<organism evidence="1 2">
    <name type="scientific">Cryptosporangium aurantiacum</name>
    <dbReference type="NCBI Taxonomy" id="134849"/>
    <lineage>
        <taxon>Bacteria</taxon>
        <taxon>Bacillati</taxon>
        <taxon>Actinomycetota</taxon>
        <taxon>Actinomycetes</taxon>
        <taxon>Cryptosporangiales</taxon>
        <taxon>Cryptosporangiaceae</taxon>
        <taxon>Cryptosporangium</taxon>
    </lineage>
</organism>
<proteinExistence type="predicted"/>
<dbReference type="AlphaFoldDB" id="A0A1M7QMR0"/>